<evidence type="ECO:0008006" key="4">
    <source>
        <dbReference type="Google" id="ProtNLM"/>
    </source>
</evidence>
<evidence type="ECO:0000256" key="1">
    <source>
        <dbReference type="SAM" id="MobiDB-lite"/>
    </source>
</evidence>
<feature type="region of interest" description="Disordered" evidence="1">
    <location>
        <begin position="1"/>
        <end position="52"/>
    </location>
</feature>
<feature type="compositionally biased region" description="Basic and acidic residues" evidence="1">
    <location>
        <begin position="42"/>
        <end position="52"/>
    </location>
</feature>
<gene>
    <name evidence="2" type="ORF">PDMSB3_0817</name>
</gene>
<name>A0A5Q4YVM1_9BURK</name>
<protein>
    <recommendedName>
        <fullName evidence="4">Response regulatory domain-containing protein</fullName>
    </recommendedName>
</protein>
<reference evidence="2 3" key="1">
    <citation type="submission" date="2019-08" db="EMBL/GenBank/DDBJ databases">
        <authorList>
            <person name="Herpell B J."/>
        </authorList>
    </citation>
    <scope>NUCLEOTIDE SEQUENCE [LARGE SCALE GENOMIC DNA]</scope>
    <source>
        <strain evidence="3">Msb3</strain>
    </source>
</reference>
<dbReference type="AlphaFoldDB" id="A0A5Q4YVM1"/>
<evidence type="ECO:0000313" key="3">
    <source>
        <dbReference type="Proteomes" id="UP000325811"/>
    </source>
</evidence>
<proteinExistence type="predicted"/>
<feature type="compositionally biased region" description="Basic residues" evidence="1">
    <location>
        <begin position="1"/>
        <end position="13"/>
    </location>
</feature>
<dbReference type="KEGG" id="pdio:PDMSB3_0817.1"/>
<sequence>MPKKRQKGRHRLHIAPLAEKTDRGDSVETPAERVSPSPDGLATDRQRSREAGFDRYLLKPVSTEEIQRVTASRFPGALRQARTPA</sequence>
<keyword evidence="3" id="KW-1185">Reference proteome</keyword>
<evidence type="ECO:0000313" key="2">
    <source>
        <dbReference type="EMBL" id="VVD32115.1"/>
    </source>
</evidence>
<accession>A0A5Q4YVM1</accession>
<dbReference type="Proteomes" id="UP000325811">
    <property type="component" value="Chromosome II"/>
</dbReference>
<dbReference type="EMBL" id="LR699554">
    <property type="protein sequence ID" value="VVD32115.1"/>
    <property type="molecule type" value="Genomic_DNA"/>
</dbReference>
<organism evidence="2 3">
    <name type="scientific">Paraburkholderia dioscoreae</name>
    <dbReference type="NCBI Taxonomy" id="2604047"/>
    <lineage>
        <taxon>Bacteria</taxon>
        <taxon>Pseudomonadati</taxon>
        <taxon>Pseudomonadota</taxon>
        <taxon>Betaproteobacteria</taxon>
        <taxon>Burkholderiales</taxon>
        <taxon>Burkholderiaceae</taxon>
        <taxon>Paraburkholderia</taxon>
    </lineage>
</organism>